<evidence type="ECO:0000313" key="1">
    <source>
        <dbReference type="EMBL" id="EEG47517.1"/>
    </source>
</evidence>
<reference evidence="1 2" key="2">
    <citation type="submission" date="2009-02" db="EMBL/GenBank/DDBJ databases">
        <title>Draft genome sequence of Blautia hydrogenotrophica DSM 10507 (Ruminococcus hydrogenotrophicus DSM 10507).</title>
        <authorList>
            <person name="Sudarsanam P."/>
            <person name="Ley R."/>
            <person name="Guruge J."/>
            <person name="Turnbaugh P.J."/>
            <person name="Mahowald M."/>
            <person name="Liep D."/>
            <person name="Gordon J."/>
        </authorList>
    </citation>
    <scope>NUCLEOTIDE SEQUENCE [LARGE SCALE GENOMIC DNA]</scope>
    <source>
        <strain evidence="2">DSM 10507 / JCM 14656 / S5a33</strain>
    </source>
</reference>
<gene>
    <name evidence="1" type="ORF">RUMHYD_03613</name>
</gene>
<proteinExistence type="predicted"/>
<dbReference type="Proteomes" id="UP000003100">
    <property type="component" value="Unassembled WGS sequence"/>
</dbReference>
<organism evidence="1 2">
    <name type="scientific">Blautia hydrogenotrophica (strain DSM 10507 / JCM 14656 / S5a33)</name>
    <name type="common">Ruminococcus hydrogenotrophicus</name>
    <dbReference type="NCBI Taxonomy" id="476272"/>
    <lineage>
        <taxon>Bacteria</taxon>
        <taxon>Bacillati</taxon>
        <taxon>Bacillota</taxon>
        <taxon>Clostridia</taxon>
        <taxon>Lachnospirales</taxon>
        <taxon>Lachnospiraceae</taxon>
        <taxon>Blautia</taxon>
    </lineage>
</organism>
<name>C0CRU7_BLAHS</name>
<accession>C0CRU7</accession>
<reference evidence="1 2" key="1">
    <citation type="submission" date="2009-01" db="EMBL/GenBank/DDBJ databases">
        <authorList>
            <person name="Fulton L."/>
            <person name="Clifton S."/>
            <person name="Fulton B."/>
            <person name="Xu J."/>
            <person name="Minx P."/>
            <person name="Pepin K.H."/>
            <person name="Johnson M."/>
            <person name="Bhonagiri V."/>
            <person name="Nash W.E."/>
            <person name="Mardis E.R."/>
            <person name="Wilson R.K."/>
        </authorList>
    </citation>
    <scope>NUCLEOTIDE SEQUENCE [LARGE SCALE GENOMIC DNA]</scope>
    <source>
        <strain evidence="2">DSM 10507 / JCM 14656 / S5a33</strain>
    </source>
</reference>
<dbReference type="RefSeq" id="WP_005952122.1">
    <property type="nucleotide sequence ID" value="NZ_CP136423.1"/>
</dbReference>
<dbReference type="PATRIC" id="fig|476272.21.peg.292"/>
<dbReference type="GeneID" id="86823380"/>
<protein>
    <submittedName>
        <fullName evidence="1">Uncharacterized protein</fullName>
    </submittedName>
</protein>
<sequence>MKEQNKTGCENGFRVIKEAGCIELPREKAKNQAKMFQFIKSKKKGRRK</sequence>
<comment type="caution">
    <text evidence="1">The sequence shown here is derived from an EMBL/GenBank/DDBJ whole genome shotgun (WGS) entry which is preliminary data.</text>
</comment>
<dbReference type="AlphaFoldDB" id="C0CRU7"/>
<keyword evidence="2" id="KW-1185">Reference proteome</keyword>
<evidence type="ECO:0000313" key="2">
    <source>
        <dbReference type="Proteomes" id="UP000003100"/>
    </source>
</evidence>
<dbReference type="HOGENOM" id="CLU_3150022_0_0_9"/>
<dbReference type="EMBL" id="ACBZ01000190">
    <property type="protein sequence ID" value="EEG47517.1"/>
    <property type="molecule type" value="Genomic_DNA"/>
</dbReference>